<dbReference type="CDD" id="cd03375">
    <property type="entry name" value="TPP_OGFOR"/>
    <property type="match status" value="1"/>
</dbReference>
<evidence type="ECO:0000256" key="6">
    <source>
        <dbReference type="ARBA" id="ARBA00023002"/>
    </source>
</evidence>
<dbReference type="Gene3D" id="3.40.50.970">
    <property type="match status" value="1"/>
</dbReference>
<evidence type="ECO:0000256" key="4">
    <source>
        <dbReference type="ARBA" id="ARBA00022723"/>
    </source>
</evidence>
<evidence type="ECO:0000256" key="2">
    <source>
        <dbReference type="ARBA" id="ARBA00001964"/>
    </source>
</evidence>
<sequence length="302" mass="33306">MEVHEELEFNDWCPGCGDFGILRAEEMALKELSLTYKNSVIVSGIGCSGKIPHFVSLPISGVHTLHGRAMAFALGIKVANPSLNVIVNVGDGDGLGIGAGHFVNAGRRNLNLTLIMHDNGVYGLTKGQASPTLKRGEKTKSLPKPNINDAINPLALAIASGYTFVARVFAYDIVHTKEIIKEAVMHNGTSFVDILQPCPTYNDINTNDWYKQRIYKMEGFDPEVKSEDEITQKMTQGIAKAYEWGDKIPVGIFYKNSLTPEYGDRLSENISNYKKQYPAMQQIEANGKPVTSIENLLKSKRI</sequence>
<feature type="domain" description="Thiamine pyrophosphate enzyme TPP-binding" evidence="10">
    <location>
        <begin position="46"/>
        <end position="194"/>
    </location>
</feature>
<dbReference type="GO" id="GO:0045333">
    <property type="term" value="P:cellular respiration"/>
    <property type="evidence" value="ECO:0007669"/>
    <property type="project" value="UniProtKB-ARBA"/>
</dbReference>
<dbReference type="AlphaFoldDB" id="C7DI76"/>
<evidence type="ECO:0000313" key="12">
    <source>
        <dbReference type="EMBL" id="EET89650.1"/>
    </source>
</evidence>
<keyword evidence="7" id="KW-0408">Iron</keyword>
<dbReference type="GO" id="GO:0016625">
    <property type="term" value="F:oxidoreductase activity, acting on the aldehyde or oxo group of donors, iron-sulfur protein as acceptor"/>
    <property type="evidence" value="ECO:0007669"/>
    <property type="project" value="UniProtKB-ARBA"/>
</dbReference>
<evidence type="ECO:0000256" key="3">
    <source>
        <dbReference type="ARBA" id="ARBA00001966"/>
    </source>
</evidence>
<comment type="cofactor">
    <cofactor evidence="1">
        <name>Mg(2+)</name>
        <dbReference type="ChEBI" id="CHEBI:18420"/>
    </cofactor>
</comment>
<dbReference type="NCBIfam" id="NF041171">
    <property type="entry name" value="Oxoac_fdxbeta_Archa"/>
    <property type="match status" value="1"/>
</dbReference>
<organism evidence="12 13">
    <name type="scientific">Candidatus Micrarchaeum acidiphilum ARMAN-2</name>
    <dbReference type="NCBI Taxonomy" id="425595"/>
    <lineage>
        <taxon>Archaea</taxon>
        <taxon>Candidatus Micrarchaeota</taxon>
        <taxon>Candidatus Micrarchaeia</taxon>
        <taxon>Candidatus Micrarchaeales</taxon>
        <taxon>Candidatus Micrarchaeaceae</taxon>
        <taxon>Candidatus Micrarchaeum</taxon>
    </lineage>
</organism>
<dbReference type="GO" id="GO:0030976">
    <property type="term" value="F:thiamine pyrophosphate binding"/>
    <property type="evidence" value="ECO:0007669"/>
    <property type="project" value="InterPro"/>
</dbReference>
<dbReference type="EMBL" id="GG697241">
    <property type="protein sequence ID" value="EET89650.1"/>
    <property type="molecule type" value="Genomic_DNA"/>
</dbReference>
<keyword evidence="9" id="KW-0786">Thiamine pyrophosphate</keyword>
<dbReference type="InterPro" id="IPR011766">
    <property type="entry name" value="TPP_enzyme_TPP-bd"/>
</dbReference>
<keyword evidence="4" id="KW-0479">Metal-binding</keyword>
<proteinExistence type="predicted"/>
<evidence type="ECO:0000313" key="13">
    <source>
        <dbReference type="Proteomes" id="UP000332487"/>
    </source>
</evidence>
<evidence type="ECO:0000256" key="5">
    <source>
        <dbReference type="ARBA" id="ARBA00022842"/>
    </source>
</evidence>
<protein>
    <submittedName>
        <fullName evidence="12">Pyruvate ferredoxin/flavodoxin oxidoreductase, beta subunit</fullName>
    </submittedName>
</protein>
<accession>C7DI76</accession>
<dbReference type="GO" id="GO:0006082">
    <property type="term" value="P:organic acid metabolic process"/>
    <property type="evidence" value="ECO:0007669"/>
    <property type="project" value="UniProtKB-ARBA"/>
</dbReference>
<dbReference type="PANTHER" id="PTHR48084:SF2">
    <property type="entry name" value="PYRUVATE FERREDOXIN_FLAVODOXIN OXIDOREDUCTASE, BETA SUBUNIT"/>
    <property type="match status" value="1"/>
</dbReference>
<keyword evidence="5" id="KW-0460">Magnesium</keyword>
<dbReference type="Proteomes" id="UP000332487">
    <property type="component" value="Unassembled WGS sequence"/>
</dbReference>
<keyword evidence="8" id="KW-0411">Iron-sulfur</keyword>
<feature type="domain" description="Pyruvate ferredoxin oxidoreductase beta subunit C-terminal" evidence="11">
    <location>
        <begin position="198"/>
        <end position="268"/>
    </location>
</feature>
<dbReference type="GO" id="GO:0046872">
    <property type="term" value="F:metal ion binding"/>
    <property type="evidence" value="ECO:0007669"/>
    <property type="project" value="UniProtKB-KW"/>
</dbReference>
<evidence type="ECO:0000259" key="10">
    <source>
        <dbReference type="Pfam" id="PF02775"/>
    </source>
</evidence>
<evidence type="ECO:0000259" key="11">
    <source>
        <dbReference type="Pfam" id="PF12367"/>
    </source>
</evidence>
<reference evidence="12 13" key="2">
    <citation type="journal article" date="2010" name="Proc. Natl. Acad. Sci. U.S.A.">
        <title>Enigmatic, ultrasmall, uncultivated Archaea.</title>
        <authorList>
            <person name="Baker B.J."/>
            <person name="Comolli L.R."/>
            <person name="Dick G.J."/>
            <person name="Hauser L.J."/>
            <person name="Hyatt D."/>
            <person name="Dill B.D."/>
            <person name="Land M.L."/>
            <person name="Verberkmoes N.C."/>
            <person name="Hettich R.L."/>
            <person name="Banfield J.F."/>
        </authorList>
    </citation>
    <scope>NUCLEOTIDE SEQUENCE [LARGE SCALE GENOMIC DNA]</scope>
    <source>
        <strain evidence="12">ARMAN-2</strain>
    </source>
</reference>
<dbReference type="InterPro" id="IPR011896">
    <property type="entry name" value="OFOB"/>
</dbReference>
<evidence type="ECO:0000256" key="8">
    <source>
        <dbReference type="ARBA" id="ARBA00023014"/>
    </source>
</evidence>
<dbReference type="NCBIfam" id="TIGR02177">
    <property type="entry name" value="PorB_KorB"/>
    <property type="match status" value="1"/>
</dbReference>
<keyword evidence="13" id="KW-1185">Reference proteome</keyword>
<dbReference type="PANTHER" id="PTHR48084">
    <property type="entry name" value="2-OXOGLUTARATE OXIDOREDUCTASE SUBUNIT KORB-RELATED"/>
    <property type="match status" value="1"/>
</dbReference>
<evidence type="ECO:0000256" key="1">
    <source>
        <dbReference type="ARBA" id="ARBA00001946"/>
    </source>
</evidence>
<comment type="cofactor">
    <cofactor evidence="2">
        <name>thiamine diphosphate</name>
        <dbReference type="ChEBI" id="CHEBI:58937"/>
    </cofactor>
</comment>
<dbReference type="GO" id="GO:0044272">
    <property type="term" value="P:sulfur compound biosynthetic process"/>
    <property type="evidence" value="ECO:0007669"/>
    <property type="project" value="UniProtKB-ARBA"/>
</dbReference>
<dbReference type="Pfam" id="PF02775">
    <property type="entry name" value="TPP_enzyme_C"/>
    <property type="match status" value="1"/>
</dbReference>
<keyword evidence="6" id="KW-0560">Oxidoreductase</keyword>
<dbReference type="InterPro" id="IPR053399">
    <property type="entry name" value="2-oxoacid:Fd_oxidored_beta"/>
</dbReference>
<dbReference type="InterPro" id="IPR029061">
    <property type="entry name" value="THDP-binding"/>
</dbReference>
<dbReference type="Pfam" id="PF12367">
    <property type="entry name" value="PFO_beta_C"/>
    <property type="match status" value="1"/>
</dbReference>
<gene>
    <name evidence="12" type="ORF">UNLARM2_0768</name>
</gene>
<name>C7DI76_MICA2</name>
<evidence type="ECO:0000256" key="9">
    <source>
        <dbReference type="ARBA" id="ARBA00023052"/>
    </source>
</evidence>
<keyword evidence="12" id="KW-0670">Pyruvate</keyword>
<dbReference type="InterPro" id="IPR032686">
    <property type="entry name" value="PFO_beta_C"/>
</dbReference>
<dbReference type="SUPFAM" id="SSF52518">
    <property type="entry name" value="Thiamin diphosphate-binding fold (THDP-binding)"/>
    <property type="match status" value="1"/>
</dbReference>
<dbReference type="InterPro" id="IPR051457">
    <property type="entry name" value="2-oxoacid:Fd_oxidoreductase"/>
</dbReference>
<comment type="cofactor">
    <cofactor evidence="3">
        <name>[4Fe-4S] cluster</name>
        <dbReference type="ChEBI" id="CHEBI:49883"/>
    </cofactor>
</comment>
<reference evidence="12 13" key="1">
    <citation type="journal article" date="2009" name="Genome Biol.">
        <title>Community-wide analysis of microbial genome sequence signatures.</title>
        <authorList>
            <person name="Dick G.J."/>
            <person name="Andersson A.F."/>
            <person name="Baker B.J."/>
            <person name="Simmons S.L."/>
            <person name="Thomas B.C."/>
            <person name="Yelton A.P."/>
            <person name="Banfield J.F."/>
        </authorList>
    </citation>
    <scope>NUCLEOTIDE SEQUENCE [LARGE SCALE GENOMIC DNA]</scope>
    <source>
        <strain evidence="12">ARMAN-2</strain>
    </source>
</reference>
<dbReference type="GO" id="GO:0051536">
    <property type="term" value="F:iron-sulfur cluster binding"/>
    <property type="evidence" value="ECO:0007669"/>
    <property type="project" value="UniProtKB-KW"/>
</dbReference>
<evidence type="ECO:0000256" key="7">
    <source>
        <dbReference type="ARBA" id="ARBA00023004"/>
    </source>
</evidence>